<proteinExistence type="predicted"/>
<organism evidence="1 2">
    <name type="scientific">[Ruminococcus] lactaris CC59_002D</name>
    <dbReference type="NCBI Taxonomy" id="1073376"/>
    <lineage>
        <taxon>Bacteria</taxon>
        <taxon>Bacillati</taxon>
        <taxon>Bacillota</taxon>
        <taxon>Clostridia</taxon>
        <taxon>Lachnospirales</taxon>
        <taxon>Lachnospiraceae</taxon>
        <taxon>Mediterraneibacter</taxon>
    </lineage>
</organism>
<evidence type="ECO:0000313" key="1">
    <source>
        <dbReference type="EMBL" id="ETD23188.1"/>
    </source>
</evidence>
<accession>V8C708</accession>
<name>V8C708_9FIRM</name>
<evidence type="ECO:0000313" key="2">
    <source>
        <dbReference type="Proteomes" id="UP000018683"/>
    </source>
</evidence>
<dbReference type="AlphaFoldDB" id="V8C708"/>
<dbReference type="PATRIC" id="fig|1073376.3.peg.1229"/>
<sequence>MTSAELVWRNAKTNFNGKVVKGMNEKFLEVGDVMRILGISRSAAYKLMRQINSELEKKGYIVIRGKVSRKYFEERIYDMSDAG</sequence>
<comment type="caution">
    <text evidence="1">The sequence shown here is derived from an EMBL/GenBank/DDBJ whole genome shotgun (WGS) entry which is preliminary data.</text>
</comment>
<dbReference type="EMBL" id="AZJE01000013">
    <property type="protein sequence ID" value="ETD23188.1"/>
    <property type="molecule type" value="Genomic_DNA"/>
</dbReference>
<dbReference type="STRING" id="1073376.HMPREF1202_01190"/>
<reference evidence="1 2" key="1">
    <citation type="submission" date="2013-10" db="EMBL/GenBank/DDBJ databases">
        <title>The Genome Sequence of Ruminococcus lactaris CC59_002D.</title>
        <authorList>
            <consortium name="The Broad Institute Genomics Platform"/>
            <person name="Earl A."/>
            <person name="Allen-Vercoe E."/>
            <person name="Daigneault M."/>
            <person name="Young S.K."/>
            <person name="Zeng Q."/>
            <person name="Gargeya S."/>
            <person name="Fitzgerald M."/>
            <person name="Abouelleil A."/>
            <person name="Alvarado L."/>
            <person name="Chapman S.B."/>
            <person name="Gainer-Dewar J."/>
            <person name="Goldberg J."/>
            <person name="Griggs A."/>
            <person name="Gujja S."/>
            <person name="Hansen M."/>
            <person name="Howarth C."/>
            <person name="Imamovic A."/>
            <person name="Ireland A."/>
            <person name="Larimer J."/>
            <person name="McCowan C."/>
            <person name="Murphy C."/>
            <person name="Pearson M."/>
            <person name="Poon T.W."/>
            <person name="Priest M."/>
            <person name="Roberts A."/>
            <person name="Saif S."/>
            <person name="Shea T."/>
            <person name="Sykes S."/>
            <person name="Wortman J."/>
            <person name="Nusbaum C."/>
            <person name="Birren B."/>
        </authorList>
    </citation>
    <scope>NUCLEOTIDE SEQUENCE [LARGE SCALE GENOMIC DNA]</scope>
    <source>
        <strain evidence="1 2">CC59_002D</strain>
    </source>
</reference>
<dbReference type="HOGENOM" id="CLU_173913_3_0_9"/>
<protein>
    <submittedName>
        <fullName evidence="1">Uncharacterized protein</fullName>
    </submittedName>
</protein>
<gene>
    <name evidence="1" type="ORF">HMPREF1202_01190</name>
</gene>
<dbReference type="Proteomes" id="UP000018683">
    <property type="component" value="Unassembled WGS sequence"/>
</dbReference>